<dbReference type="InterPro" id="IPR019775">
    <property type="entry name" value="WD40_repeat_CS"/>
</dbReference>
<dbReference type="InParanoid" id="A0A0V0QNN9"/>
<dbReference type="CDD" id="cd00200">
    <property type="entry name" value="WD40"/>
    <property type="match status" value="1"/>
</dbReference>
<feature type="repeat" description="WD" evidence="6">
    <location>
        <begin position="262"/>
        <end position="296"/>
    </location>
</feature>
<evidence type="ECO:0000256" key="4">
    <source>
        <dbReference type="ARBA" id="ARBA00022737"/>
    </source>
</evidence>
<organism evidence="7 8">
    <name type="scientific">Pseudocohnilembus persalinus</name>
    <name type="common">Ciliate</name>
    <dbReference type="NCBI Taxonomy" id="266149"/>
    <lineage>
        <taxon>Eukaryota</taxon>
        <taxon>Sar</taxon>
        <taxon>Alveolata</taxon>
        <taxon>Ciliophora</taxon>
        <taxon>Intramacronucleata</taxon>
        <taxon>Oligohymenophorea</taxon>
        <taxon>Scuticociliatia</taxon>
        <taxon>Philasterida</taxon>
        <taxon>Pseudocohnilembidae</taxon>
        <taxon>Pseudocohnilembus</taxon>
    </lineage>
</organism>
<keyword evidence="8" id="KW-1185">Reference proteome</keyword>
<dbReference type="OMA" id="GGKICCC"/>
<dbReference type="PROSITE" id="PS50082">
    <property type="entry name" value="WD_REPEATS_2"/>
    <property type="match status" value="4"/>
</dbReference>
<accession>A0A0V0QNN9</accession>
<name>A0A0V0QNN9_PSEPJ</name>
<dbReference type="OrthoDB" id="71437at2759"/>
<evidence type="ECO:0000256" key="2">
    <source>
        <dbReference type="ARBA" id="ARBA00022490"/>
    </source>
</evidence>
<comment type="subcellular location">
    <subcellularLocation>
        <location evidence="1">Cytoplasm</location>
    </subcellularLocation>
</comment>
<comment type="caution">
    <text evidence="7">The sequence shown here is derived from an EMBL/GenBank/DDBJ whole genome shotgun (WGS) entry which is preliminary data.</text>
</comment>
<proteinExistence type="inferred from homology"/>
<dbReference type="InterPro" id="IPR051980">
    <property type="entry name" value="WD_repeat_MORG1"/>
</dbReference>
<sequence length="296" mass="33637">MIELVQKYNLEGQGHQGPVNVIKYDLSGEYCLSGGSDRTIILWKPSTNKQIKQYQKVHNYEVTDLQIFKDNSRFISCSADKNIFIWDTKTGNIIRKIQGHSYKVNSICMNSDESVIVSGSFDTCVKIWDLKSRSNFPIQSIKVSKDSISKVIVEDHNILISSIDGNVYNLDIRMGLLSQDNFNSGIQNLAMSHDKQTYIASSLKSTIYLVDRNDGDIMQQYSGHKTSQYHTAIQYYWGDQSGSEDGYLFLYDFTKGTILSKIKNNNKSISTIAMCPDKKTFLTGSLDSKITYWDIK</sequence>
<dbReference type="Gene3D" id="2.130.10.10">
    <property type="entry name" value="YVTN repeat-like/Quinoprotein amine dehydrogenase"/>
    <property type="match status" value="2"/>
</dbReference>
<evidence type="ECO:0000256" key="6">
    <source>
        <dbReference type="PROSITE-ProRule" id="PRU00221"/>
    </source>
</evidence>
<dbReference type="InterPro" id="IPR036322">
    <property type="entry name" value="WD40_repeat_dom_sf"/>
</dbReference>
<gene>
    <name evidence="7" type="ORF">PPERSA_04752</name>
</gene>
<dbReference type="PROSITE" id="PS00678">
    <property type="entry name" value="WD_REPEATS_1"/>
    <property type="match status" value="1"/>
</dbReference>
<dbReference type="Pfam" id="PF00400">
    <property type="entry name" value="WD40"/>
    <property type="match status" value="4"/>
</dbReference>
<feature type="repeat" description="WD" evidence="6">
    <location>
        <begin position="55"/>
        <end position="96"/>
    </location>
</feature>
<protein>
    <submittedName>
        <fullName evidence="7">WD40-repeat-containing domain</fullName>
    </submittedName>
</protein>
<dbReference type="SUPFAM" id="SSF50978">
    <property type="entry name" value="WD40 repeat-like"/>
    <property type="match status" value="1"/>
</dbReference>
<dbReference type="Proteomes" id="UP000054937">
    <property type="component" value="Unassembled WGS sequence"/>
</dbReference>
<dbReference type="AlphaFoldDB" id="A0A0V0QNN9"/>
<dbReference type="GO" id="GO:0071013">
    <property type="term" value="C:catalytic step 2 spliceosome"/>
    <property type="evidence" value="ECO:0007669"/>
    <property type="project" value="TreeGrafter"/>
</dbReference>
<dbReference type="PROSITE" id="PS50294">
    <property type="entry name" value="WD_REPEATS_REGION"/>
    <property type="match status" value="4"/>
</dbReference>
<feature type="repeat" description="WD" evidence="6">
    <location>
        <begin position="12"/>
        <end position="53"/>
    </location>
</feature>
<dbReference type="GO" id="GO:0005737">
    <property type="term" value="C:cytoplasm"/>
    <property type="evidence" value="ECO:0007669"/>
    <property type="project" value="UniProtKB-SubCell"/>
</dbReference>
<evidence type="ECO:0000313" key="7">
    <source>
        <dbReference type="EMBL" id="KRX03874.1"/>
    </source>
</evidence>
<keyword evidence="4" id="KW-0677">Repeat</keyword>
<evidence type="ECO:0000256" key="5">
    <source>
        <dbReference type="ARBA" id="ARBA00038145"/>
    </source>
</evidence>
<reference evidence="7 8" key="1">
    <citation type="journal article" date="2015" name="Sci. Rep.">
        <title>Genome of the facultative scuticociliatosis pathogen Pseudocohnilembus persalinus provides insight into its virulence through horizontal gene transfer.</title>
        <authorList>
            <person name="Xiong J."/>
            <person name="Wang G."/>
            <person name="Cheng J."/>
            <person name="Tian M."/>
            <person name="Pan X."/>
            <person name="Warren A."/>
            <person name="Jiang C."/>
            <person name="Yuan D."/>
            <person name="Miao W."/>
        </authorList>
    </citation>
    <scope>NUCLEOTIDE SEQUENCE [LARGE SCALE GENOMIC DNA]</scope>
    <source>
        <strain evidence="7">36N120E</strain>
    </source>
</reference>
<dbReference type="PRINTS" id="PR00320">
    <property type="entry name" value="GPROTEINBRPT"/>
</dbReference>
<dbReference type="InterPro" id="IPR001680">
    <property type="entry name" value="WD40_rpt"/>
</dbReference>
<dbReference type="InterPro" id="IPR020472">
    <property type="entry name" value="WD40_PAC1"/>
</dbReference>
<keyword evidence="2" id="KW-0963">Cytoplasm</keyword>
<dbReference type="InterPro" id="IPR015943">
    <property type="entry name" value="WD40/YVTN_repeat-like_dom_sf"/>
</dbReference>
<dbReference type="PANTHER" id="PTHR22842">
    <property type="entry name" value="WD40 REPEAT PROTEIN"/>
    <property type="match status" value="1"/>
</dbReference>
<feature type="repeat" description="WD" evidence="6">
    <location>
        <begin position="97"/>
        <end position="138"/>
    </location>
</feature>
<keyword evidence="3 6" id="KW-0853">WD repeat</keyword>
<evidence type="ECO:0000256" key="1">
    <source>
        <dbReference type="ARBA" id="ARBA00004496"/>
    </source>
</evidence>
<comment type="similarity">
    <text evidence="5">Belongs to the WD repeat MORG1 family.</text>
</comment>
<dbReference type="EMBL" id="LDAU01000124">
    <property type="protein sequence ID" value="KRX03874.1"/>
    <property type="molecule type" value="Genomic_DNA"/>
</dbReference>
<dbReference type="SMART" id="SM00320">
    <property type="entry name" value="WD40"/>
    <property type="match status" value="4"/>
</dbReference>
<dbReference type="FunCoup" id="A0A0V0QNN9">
    <property type="interactions" value="62"/>
</dbReference>
<dbReference type="PANTHER" id="PTHR22842:SF3">
    <property type="entry name" value="WD REPEAT DOMAIN-CONTAINING PROTEIN 83"/>
    <property type="match status" value="1"/>
</dbReference>
<evidence type="ECO:0000313" key="8">
    <source>
        <dbReference type="Proteomes" id="UP000054937"/>
    </source>
</evidence>
<evidence type="ECO:0000256" key="3">
    <source>
        <dbReference type="ARBA" id="ARBA00022574"/>
    </source>
</evidence>
<dbReference type="GO" id="GO:0000398">
    <property type="term" value="P:mRNA splicing, via spliceosome"/>
    <property type="evidence" value="ECO:0007669"/>
    <property type="project" value="TreeGrafter"/>
</dbReference>